<evidence type="ECO:0000256" key="14">
    <source>
        <dbReference type="ARBA" id="ARBA00022723"/>
    </source>
</evidence>
<gene>
    <name evidence="27" type="ORF">SmJEL517_g03311</name>
</gene>
<comment type="pathway">
    <text evidence="7">Cofactor biosynthesis; tetrahydrofolate biosynthesis; 2-amino-4-hydroxy-6-hydroxymethyl-7,8-dihydropteridine diphosphate from 7,8-dihydroneopterin triphosphate: step 4/4.</text>
</comment>
<comment type="catalytic activity">
    <reaction evidence="3">
        <text>7,8-dihydroneopterin = 6-hydroxymethyl-7,8-dihydropterin + glycolaldehyde</text>
        <dbReference type="Rhea" id="RHEA:10540"/>
        <dbReference type="ChEBI" id="CHEBI:17001"/>
        <dbReference type="ChEBI" id="CHEBI:17071"/>
        <dbReference type="ChEBI" id="CHEBI:44841"/>
        <dbReference type="EC" id="4.1.2.25"/>
    </reaction>
</comment>
<dbReference type="UniPathway" id="UPA00077">
    <property type="reaction ID" value="UER00155"/>
</dbReference>
<comment type="catalytic activity">
    <reaction evidence="2">
        <text>6-hydroxymethyl-7,8-dihydropterin + ATP = (7,8-dihydropterin-6-yl)methyl diphosphate + AMP + H(+)</text>
        <dbReference type="Rhea" id="RHEA:11412"/>
        <dbReference type="ChEBI" id="CHEBI:15378"/>
        <dbReference type="ChEBI" id="CHEBI:30616"/>
        <dbReference type="ChEBI" id="CHEBI:44841"/>
        <dbReference type="ChEBI" id="CHEBI:72950"/>
        <dbReference type="ChEBI" id="CHEBI:456215"/>
        <dbReference type="EC" id="2.7.6.3"/>
    </reaction>
</comment>
<dbReference type="InterPro" id="IPR000489">
    <property type="entry name" value="Pterin-binding_dom"/>
</dbReference>
<evidence type="ECO:0000256" key="8">
    <source>
        <dbReference type="ARBA" id="ARBA00009640"/>
    </source>
</evidence>
<dbReference type="PANTHER" id="PTHR20941">
    <property type="entry name" value="FOLATE SYNTHESIS PROTEINS"/>
    <property type="match status" value="1"/>
</dbReference>
<dbReference type="Gene3D" id="3.30.70.560">
    <property type="entry name" value="7,8-Dihydro-6-hydroxymethylpterin-pyrophosphokinase HPPK"/>
    <property type="match status" value="1"/>
</dbReference>
<dbReference type="FunFam" id="3.20.20.20:FF:000006">
    <property type="entry name" value="Dihydropteroate synthase"/>
    <property type="match status" value="1"/>
</dbReference>
<dbReference type="EC" id="2.5.1.15" evidence="10"/>
<comment type="similarity">
    <text evidence="22">In the central section; belongs to the HPPK family.</text>
</comment>
<comment type="similarity">
    <text evidence="9">In the C-terminal section; belongs to the DHPS family.</text>
</comment>
<dbReference type="Gene3D" id="3.20.20.20">
    <property type="entry name" value="Dihydropteroate synthase-like"/>
    <property type="match status" value="1"/>
</dbReference>
<dbReference type="Pfam" id="PF00809">
    <property type="entry name" value="Pterin_bind"/>
    <property type="match status" value="1"/>
</dbReference>
<dbReference type="AlphaFoldDB" id="A0A507C2E0"/>
<feature type="domain" description="Pterin-binding" evidence="26">
    <location>
        <begin position="511"/>
        <end position="777"/>
    </location>
</feature>
<evidence type="ECO:0000256" key="24">
    <source>
        <dbReference type="ARBA" id="ARBA00068111"/>
    </source>
</evidence>
<evidence type="ECO:0000256" key="7">
    <source>
        <dbReference type="ARBA" id="ARBA00005051"/>
    </source>
</evidence>
<dbReference type="Gene3D" id="3.30.1130.10">
    <property type="match status" value="2"/>
</dbReference>
<dbReference type="EMBL" id="QEAO01000017">
    <property type="protein sequence ID" value="TPX33892.1"/>
    <property type="molecule type" value="Genomic_DNA"/>
</dbReference>
<keyword evidence="28" id="KW-1185">Reference proteome</keyword>
<feature type="region of interest" description="Disordered" evidence="25">
    <location>
        <begin position="261"/>
        <end position="295"/>
    </location>
</feature>
<keyword evidence="13" id="KW-0808">Transferase</keyword>
<dbReference type="Proteomes" id="UP000319731">
    <property type="component" value="Unassembled WGS sequence"/>
</dbReference>
<evidence type="ECO:0000256" key="18">
    <source>
        <dbReference type="ARBA" id="ARBA00022842"/>
    </source>
</evidence>
<dbReference type="SUPFAM" id="SSF55083">
    <property type="entry name" value="6-hydroxymethyl-7,8-dihydropterin pyrophosphokinase, HPPK"/>
    <property type="match status" value="1"/>
</dbReference>
<dbReference type="NCBIfam" id="TIGR00526">
    <property type="entry name" value="folB_dom"/>
    <property type="match status" value="2"/>
</dbReference>
<dbReference type="NCBIfam" id="TIGR01498">
    <property type="entry name" value="folK"/>
    <property type="match status" value="1"/>
</dbReference>
<evidence type="ECO:0000256" key="15">
    <source>
        <dbReference type="ARBA" id="ARBA00022741"/>
    </source>
</evidence>
<dbReference type="InterPro" id="IPR006390">
    <property type="entry name" value="DHP_synth_dom"/>
</dbReference>
<keyword evidence="18" id="KW-0460">Magnesium</keyword>
<evidence type="ECO:0000256" key="9">
    <source>
        <dbReference type="ARBA" id="ARBA00009951"/>
    </source>
</evidence>
<evidence type="ECO:0000256" key="17">
    <source>
        <dbReference type="ARBA" id="ARBA00022840"/>
    </source>
</evidence>
<comment type="cofactor">
    <cofactor evidence="4">
        <name>Mg(2+)</name>
        <dbReference type="ChEBI" id="CHEBI:18420"/>
    </cofactor>
</comment>
<evidence type="ECO:0000313" key="27">
    <source>
        <dbReference type="EMBL" id="TPX33892.1"/>
    </source>
</evidence>
<evidence type="ECO:0000256" key="2">
    <source>
        <dbReference type="ARBA" id="ARBA00000198"/>
    </source>
</evidence>
<dbReference type="SUPFAM" id="SSF51717">
    <property type="entry name" value="Dihydropteroate synthetase-like"/>
    <property type="match status" value="1"/>
</dbReference>
<dbReference type="InterPro" id="IPR045031">
    <property type="entry name" value="DHP_synth-like"/>
</dbReference>
<dbReference type="GO" id="GO:0005740">
    <property type="term" value="C:mitochondrial envelope"/>
    <property type="evidence" value="ECO:0007669"/>
    <property type="project" value="TreeGrafter"/>
</dbReference>
<evidence type="ECO:0000259" key="26">
    <source>
        <dbReference type="PROSITE" id="PS50972"/>
    </source>
</evidence>
<evidence type="ECO:0000256" key="23">
    <source>
        <dbReference type="ARBA" id="ARBA00067568"/>
    </source>
</evidence>
<dbReference type="PROSITE" id="PS00792">
    <property type="entry name" value="DHPS_1"/>
    <property type="match status" value="1"/>
</dbReference>
<dbReference type="EC" id="4.1.2.25" evidence="11"/>
<keyword evidence="19" id="KW-0289">Folate biosynthesis</keyword>
<evidence type="ECO:0000256" key="4">
    <source>
        <dbReference type="ARBA" id="ARBA00001946"/>
    </source>
</evidence>
<keyword evidence="15" id="KW-0547">Nucleotide-binding</keyword>
<dbReference type="GO" id="GO:0046654">
    <property type="term" value="P:tetrahydrofolate biosynthetic process"/>
    <property type="evidence" value="ECO:0007669"/>
    <property type="project" value="UniProtKB-UniPathway"/>
</dbReference>
<dbReference type="PROSITE" id="PS50972">
    <property type="entry name" value="PTERIN_BINDING"/>
    <property type="match status" value="1"/>
</dbReference>
<dbReference type="InterPro" id="IPR035907">
    <property type="entry name" value="Hppk_sf"/>
</dbReference>
<dbReference type="InterPro" id="IPR006157">
    <property type="entry name" value="FolB_dom"/>
</dbReference>
<comment type="pathway">
    <text evidence="6">Cofactor biosynthesis; tetrahydrofolate biosynthesis; 2-amino-4-hydroxy-6-hydroxymethyl-7,8-dihydropteridine diphosphate from 7,8-dihydroneopterin triphosphate: step 3/4.</text>
</comment>
<evidence type="ECO:0000256" key="12">
    <source>
        <dbReference type="ARBA" id="ARBA00013253"/>
    </source>
</evidence>
<comment type="pathway">
    <text evidence="5">Cofactor biosynthesis; tetrahydrofolate biosynthesis; 7,8-dihydrofolate from 2-amino-4-hydroxy-6-hydroxymethyl-7,8-dihydropteridine diphosphate and 4-aminobenzoate: step 1/2.</text>
</comment>
<evidence type="ECO:0000256" key="19">
    <source>
        <dbReference type="ARBA" id="ARBA00022909"/>
    </source>
</evidence>
<dbReference type="CDD" id="cd00739">
    <property type="entry name" value="DHPS"/>
    <property type="match status" value="1"/>
</dbReference>
<dbReference type="InterPro" id="IPR043133">
    <property type="entry name" value="GTP-CH-I_C/QueF"/>
</dbReference>
<dbReference type="SMART" id="SM00905">
    <property type="entry name" value="FolB"/>
    <property type="match status" value="2"/>
</dbReference>
<comment type="caution">
    <text evidence="27">The sequence shown here is derived from an EMBL/GenBank/DDBJ whole genome shotgun (WGS) entry which is preliminary data.</text>
</comment>
<dbReference type="Pfam" id="PF02152">
    <property type="entry name" value="FolB"/>
    <property type="match status" value="2"/>
</dbReference>
<dbReference type="GO" id="GO:0003848">
    <property type="term" value="F:2-amino-4-hydroxy-6-hydroxymethyldihydropteridine diphosphokinase activity"/>
    <property type="evidence" value="ECO:0007669"/>
    <property type="project" value="UniProtKB-EC"/>
</dbReference>
<dbReference type="InterPro" id="IPR011005">
    <property type="entry name" value="Dihydropteroate_synth-like_sf"/>
</dbReference>
<dbReference type="Pfam" id="PF01288">
    <property type="entry name" value="HPPK"/>
    <property type="match status" value="1"/>
</dbReference>
<evidence type="ECO:0000313" key="28">
    <source>
        <dbReference type="Proteomes" id="UP000319731"/>
    </source>
</evidence>
<evidence type="ECO:0000256" key="16">
    <source>
        <dbReference type="ARBA" id="ARBA00022777"/>
    </source>
</evidence>
<dbReference type="InterPro" id="IPR000550">
    <property type="entry name" value="Hppk"/>
</dbReference>
<proteinExistence type="inferred from homology"/>
<dbReference type="RefSeq" id="XP_031024776.1">
    <property type="nucleotide sequence ID" value="XM_031169239.1"/>
</dbReference>
<keyword evidence="20" id="KW-0511">Multifunctional enzyme</keyword>
<evidence type="ECO:0000256" key="5">
    <source>
        <dbReference type="ARBA" id="ARBA00004763"/>
    </source>
</evidence>
<comment type="catalytic activity">
    <reaction evidence="1">
        <text>(7,8-dihydropterin-6-yl)methyl diphosphate + 4-aminobenzoate = 7,8-dihydropteroate + diphosphate</text>
        <dbReference type="Rhea" id="RHEA:19949"/>
        <dbReference type="ChEBI" id="CHEBI:17836"/>
        <dbReference type="ChEBI" id="CHEBI:17839"/>
        <dbReference type="ChEBI" id="CHEBI:33019"/>
        <dbReference type="ChEBI" id="CHEBI:72950"/>
        <dbReference type="EC" id="2.5.1.15"/>
    </reaction>
</comment>
<dbReference type="PROSITE" id="PS00793">
    <property type="entry name" value="DHPS_2"/>
    <property type="match status" value="1"/>
</dbReference>
<evidence type="ECO:0000256" key="21">
    <source>
        <dbReference type="ARBA" id="ARBA00058009"/>
    </source>
</evidence>
<comment type="similarity">
    <text evidence="8">In the N-terminal section; belongs to the DHNA family.</text>
</comment>
<evidence type="ECO:0000256" key="22">
    <source>
        <dbReference type="ARBA" id="ARBA00061548"/>
    </source>
</evidence>
<evidence type="ECO:0000256" key="20">
    <source>
        <dbReference type="ARBA" id="ARBA00023268"/>
    </source>
</evidence>
<evidence type="ECO:0000256" key="11">
    <source>
        <dbReference type="ARBA" id="ARBA00013043"/>
    </source>
</evidence>
<evidence type="ECO:0000256" key="3">
    <source>
        <dbReference type="ARBA" id="ARBA00001353"/>
    </source>
</evidence>
<reference evidence="27 28" key="1">
    <citation type="journal article" date="2019" name="Sci. Rep.">
        <title>Comparative genomics of chytrid fungi reveal insights into the obligate biotrophic and pathogenic lifestyle of Synchytrium endobioticum.</title>
        <authorList>
            <person name="van de Vossenberg B.T.L.H."/>
            <person name="Warris S."/>
            <person name="Nguyen H.D.T."/>
            <person name="van Gent-Pelzer M.P.E."/>
            <person name="Joly D.L."/>
            <person name="van de Geest H.C."/>
            <person name="Bonants P.J.M."/>
            <person name="Smith D.S."/>
            <person name="Levesque C.A."/>
            <person name="van der Lee T.A.J."/>
        </authorList>
    </citation>
    <scope>NUCLEOTIDE SEQUENCE [LARGE SCALE GENOMIC DNA]</scope>
    <source>
        <strain evidence="27 28">JEL517</strain>
    </source>
</reference>
<keyword evidence="17" id="KW-0067">ATP-binding</keyword>
<dbReference type="GO" id="GO:0046872">
    <property type="term" value="F:metal ion binding"/>
    <property type="evidence" value="ECO:0007669"/>
    <property type="project" value="UniProtKB-KW"/>
</dbReference>
<evidence type="ECO:0000256" key="25">
    <source>
        <dbReference type="SAM" id="MobiDB-lite"/>
    </source>
</evidence>
<dbReference type="GO" id="GO:0016301">
    <property type="term" value="F:kinase activity"/>
    <property type="evidence" value="ECO:0007669"/>
    <property type="project" value="UniProtKB-KW"/>
</dbReference>
<dbReference type="PROSITE" id="PS00794">
    <property type="entry name" value="HPPK"/>
    <property type="match status" value="1"/>
</dbReference>
<accession>A0A507C2E0</accession>
<keyword evidence="16" id="KW-0418">Kinase</keyword>
<dbReference type="GO" id="GO:0004150">
    <property type="term" value="F:dihydroneopterin aldolase activity"/>
    <property type="evidence" value="ECO:0007669"/>
    <property type="project" value="UniProtKB-EC"/>
</dbReference>
<keyword evidence="14" id="KW-0479">Metal-binding</keyword>
<comment type="function">
    <text evidence="21">Catalyzes three sequential steps of tetrahydrofolate biosynthesis.</text>
</comment>
<evidence type="ECO:0000256" key="1">
    <source>
        <dbReference type="ARBA" id="ARBA00000012"/>
    </source>
</evidence>
<evidence type="ECO:0000256" key="10">
    <source>
        <dbReference type="ARBA" id="ARBA00012458"/>
    </source>
</evidence>
<protein>
    <recommendedName>
        <fullName evidence="23">Folic acid synthesis protein FOL1</fullName>
        <ecNumber evidence="10">2.5.1.15</ecNumber>
        <ecNumber evidence="12">2.7.6.3</ecNumber>
        <ecNumber evidence="11">4.1.2.25</ecNumber>
    </recommendedName>
    <alternativeName>
        <fullName evidence="24">Folic acid synthesis protein fol1</fullName>
    </alternativeName>
</protein>
<dbReference type="CDD" id="cd00483">
    <property type="entry name" value="HPPK"/>
    <property type="match status" value="1"/>
</dbReference>
<dbReference type="CDD" id="cd00534">
    <property type="entry name" value="DHNA_DHNTPE"/>
    <property type="match status" value="1"/>
</dbReference>
<sequence>MGSDTIFIKDLEVRNIIGVDSWERSKRQPLRISISIYSDVKDAGTHDSLTSSINYGTVTKVVQEFSERTEYRSVEALAGGIAKVVIDKCGAERVKVRVEKPRALLHAACAGVELVRSKSDIEALDAASKGTTSDDGNSQQLDVTGEDLIFVNDLTVSTIIGVNAWEREEKQRVVMTLIVHLSFQPYNIIADKVPKIHDYRTLSRLVLKHVEASKYKTVEALATAVARIGIEECHVPKITVRVEKPSALVFASASGVEITRDRGDFGLNSDGTRPGTPGEDDADEQPTSNYIVSSSSSPAGAAGVIQHAGSLSAASSPSLRRVDLVHEVYIALGTNLGERLNNLNHALEALSKHSEIQLVDTSFLYETEPMYVTDQPRFLNMACKVRTSLQPIPLLDVLKTIEDQLGRLPTIRNGPRLIDLDIIYYDSIELKSERLVIPHPRIQERGFVLKPLCDIAAEMEHPILYRSNKQMLALLSHAEIPQDPIKRILPIPSSPSSPSSPELIWYWKSKTFIMGILNVTPDSFSDGGIDSNISNTSSLESTLERAASMITQGVDIIDIGGMSTRPGSDPISLEEELARTIPVIKAIRARHPTTPISIDTYRSQVALAAIEAGANMVNDVSGGTLDSEMLHVVATLNVPYILMHMRGTPKTMSSMTKYDNNDVVAAVRTDISSKVTRAIKYGIYRWNIIVDPGIGFAKDSAGNFDLIRRLPEFSTGVLVNFPVLVGPSRKGFIGVATGVTDPKLRGFGTAAACTAAIAGGCDLLRVHDVKEMKDAAQVSDRIWRSS</sequence>
<dbReference type="EC" id="2.7.6.3" evidence="12"/>
<name>A0A507C2E0_9FUNG</name>
<dbReference type="GO" id="GO:0046656">
    <property type="term" value="P:folic acid biosynthetic process"/>
    <property type="evidence" value="ECO:0007669"/>
    <property type="project" value="UniProtKB-KW"/>
</dbReference>
<dbReference type="SUPFAM" id="SSF55620">
    <property type="entry name" value="Tetrahydrobiopterin biosynthesis enzymes-like"/>
    <property type="match status" value="2"/>
</dbReference>
<dbReference type="STRING" id="1806994.A0A507C2E0"/>
<evidence type="ECO:0000256" key="6">
    <source>
        <dbReference type="ARBA" id="ARBA00005013"/>
    </source>
</evidence>
<dbReference type="GO" id="GO:0005524">
    <property type="term" value="F:ATP binding"/>
    <property type="evidence" value="ECO:0007669"/>
    <property type="project" value="UniProtKB-KW"/>
</dbReference>
<dbReference type="GeneID" id="42004536"/>
<dbReference type="NCBIfam" id="TIGR01496">
    <property type="entry name" value="DHPS"/>
    <property type="match status" value="1"/>
</dbReference>
<organism evidence="27 28">
    <name type="scientific">Synchytrium microbalum</name>
    <dbReference type="NCBI Taxonomy" id="1806994"/>
    <lineage>
        <taxon>Eukaryota</taxon>
        <taxon>Fungi</taxon>
        <taxon>Fungi incertae sedis</taxon>
        <taxon>Chytridiomycota</taxon>
        <taxon>Chytridiomycota incertae sedis</taxon>
        <taxon>Chytridiomycetes</taxon>
        <taxon>Synchytriales</taxon>
        <taxon>Synchytriaceae</taxon>
        <taxon>Synchytrium</taxon>
    </lineage>
</organism>
<evidence type="ECO:0000256" key="13">
    <source>
        <dbReference type="ARBA" id="ARBA00022679"/>
    </source>
</evidence>
<dbReference type="PANTHER" id="PTHR20941:SF1">
    <property type="entry name" value="FOLIC ACID SYNTHESIS PROTEIN FOL1"/>
    <property type="match status" value="1"/>
</dbReference>
<dbReference type="GO" id="GO:0004156">
    <property type="term" value="F:dihydropteroate synthase activity"/>
    <property type="evidence" value="ECO:0007669"/>
    <property type="project" value="UniProtKB-EC"/>
</dbReference>
<dbReference type="OrthoDB" id="615426at2759"/>